<name>A0ABW0ZWX5_9ACTN</name>
<reference evidence="3" key="1">
    <citation type="journal article" date="2019" name="Int. J. Syst. Evol. Microbiol.">
        <title>The Global Catalogue of Microorganisms (GCM) 10K type strain sequencing project: providing services to taxonomists for standard genome sequencing and annotation.</title>
        <authorList>
            <consortium name="The Broad Institute Genomics Platform"/>
            <consortium name="The Broad Institute Genome Sequencing Center for Infectious Disease"/>
            <person name="Wu L."/>
            <person name="Ma J."/>
        </authorList>
    </citation>
    <scope>NUCLEOTIDE SEQUENCE [LARGE SCALE GENOMIC DNA]</scope>
    <source>
        <strain evidence="3">KCTC 42087</strain>
    </source>
</reference>
<gene>
    <name evidence="2" type="ORF">ACFPZN_14870</name>
</gene>
<evidence type="ECO:0000313" key="2">
    <source>
        <dbReference type="EMBL" id="MFC5746907.1"/>
    </source>
</evidence>
<organism evidence="2 3">
    <name type="scientific">Actinomadura rugatobispora</name>
    <dbReference type="NCBI Taxonomy" id="1994"/>
    <lineage>
        <taxon>Bacteria</taxon>
        <taxon>Bacillati</taxon>
        <taxon>Actinomycetota</taxon>
        <taxon>Actinomycetes</taxon>
        <taxon>Streptosporangiales</taxon>
        <taxon>Thermomonosporaceae</taxon>
        <taxon>Actinomadura</taxon>
    </lineage>
</organism>
<dbReference type="EMBL" id="JBHSON010000017">
    <property type="protein sequence ID" value="MFC5746907.1"/>
    <property type="molecule type" value="Genomic_DNA"/>
</dbReference>
<dbReference type="Proteomes" id="UP001596074">
    <property type="component" value="Unassembled WGS sequence"/>
</dbReference>
<accession>A0ABW0ZWX5</accession>
<proteinExistence type="predicted"/>
<keyword evidence="1" id="KW-1133">Transmembrane helix</keyword>
<sequence>MAVRYRSGVSVIGLIYIIVGVFIAWDRGYIDSELVRQVASALLAIFLWFLVLLGVDLNIRT</sequence>
<keyword evidence="1" id="KW-0812">Transmembrane</keyword>
<comment type="caution">
    <text evidence="2">The sequence shown here is derived from an EMBL/GenBank/DDBJ whole genome shotgun (WGS) entry which is preliminary data.</text>
</comment>
<keyword evidence="3" id="KW-1185">Reference proteome</keyword>
<evidence type="ECO:0000256" key="1">
    <source>
        <dbReference type="SAM" id="Phobius"/>
    </source>
</evidence>
<evidence type="ECO:0000313" key="3">
    <source>
        <dbReference type="Proteomes" id="UP001596074"/>
    </source>
</evidence>
<protein>
    <submittedName>
        <fullName evidence="2">Uncharacterized protein</fullName>
    </submittedName>
</protein>
<dbReference type="RefSeq" id="WP_378282522.1">
    <property type="nucleotide sequence ID" value="NZ_JBHSON010000017.1"/>
</dbReference>
<keyword evidence="1" id="KW-0472">Membrane</keyword>
<feature type="transmembrane region" description="Helical" evidence="1">
    <location>
        <begin position="37"/>
        <end position="59"/>
    </location>
</feature>
<feature type="transmembrane region" description="Helical" evidence="1">
    <location>
        <begin position="7"/>
        <end position="25"/>
    </location>
</feature>